<keyword evidence="1" id="KW-0677">Repeat</keyword>
<evidence type="ECO:0000259" key="3">
    <source>
        <dbReference type="PROSITE" id="PS50835"/>
    </source>
</evidence>
<dbReference type="InterPro" id="IPR003599">
    <property type="entry name" value="Ig_sub"/>
</dbReference>
<evidence type="ECO:0000256" key="2">
    <source>
        <dbReference type="ARBA" id="ARBA00023157"/>
    </source>
</evidence>
<evidence type="ECO:0000256" key="1">
    <source>
        <dbReference type="ARBA" id="ARBA00022737"/>
    </source>
</evidence>
<evidence type="ECO:0000313" key="5">
    <source>
        <dbReference type="Proteomes" id="UP000284057"/>
    </source>
</evidence>
<feature type="non-terminal residue" evidence="4">
    <location>
        <position position="1"/>
    </location>
</feature>
<keyword evidence="2" id="KW-1015">Disulfide bond</keyword>
<feature type="non-terminal residue" evidence="4">
    <location>
        <position position="671"/>
    </location>
</feature>
<keyword evidence="5" id="KW-1185">Reference proteome</keyword>
<sequence>LGIYTYAAGGTVNADQELSVPLTVTDDSAEEPVEVTNATFEWGINLVSQYGSPAGGCSFFVAGIADGTEASYKVQDGDVYLLKRLADGRATAVTAENRCFPLADDMINQRALFTNGTGELDATGAGSIAWTGAFTIYSYGGMVPWYVKDPVLTVDGEGHGAITAEVGGFASSMEDPTVKEPLEPEQDVTILELSGVAVVDGAITGTPVYRGVDYFPLNDPTDPASGRRETSAIPDEAKAADPAWGSWPTPIVDFHYRTGLSSYWHTSGLSADPNKPPLPVLLDLDGGVPEFVDVHPITISGQPQWAQAVTGEDATFTVVAESAEPVTYQWQRRAPGATEWVNVDGATGATLTLPAVTPADTGTYVRVVVTNSTTSATSDAAGVQVQDAAAPAVWSSPQDVTTFAGYRAQFAADIAGWPPPTYQWQTSVDGGATWTDHGEAGRLPSLELTGVTAEQDGLLVRAAGSNGRGADVVTETARLTVLPAPTAPTLVLPEGTMLDPDDEWLVVQALGGGYPVPTGDTIMAVVEADVWAARDDTFDYETAAVAWSHLQSVNFTDGFVDAGLYVGPGKIDPAKDYVFVTFSTTPGDHSHDAQVALPFSGGEPVWEPSIEVFAADGVTPVAEAELAYGDTVVVKGEGFDPAGNVAPEGNRPPIPAGVPAGAYVVFGSFAE</sequence>
<dbReference type="InterPro" id="IPR013783">
    <property type="entry name" value="Ig-like_fold"/>
</dbReference>
<reference evidence="4 5" key="1">
    <citation type="submission" date="2018-09" db="EMBL/GenBank/DDBJ databases">
        <title>Isolation, diversity and antifungal activity of actinobacteria from wheat.</title>
        <authorList>
            <person name="Han C."/>
        </authorList>
    </citation>
    <scope>NUCLEOTIDE SEQUENCE [LARGE SCALE GENOMIC DNA]</scope>
    <source>
        <strain evidence="4 5">NEAU-YY265</strain>
    </source>
</reference>
<gene>
    <name evidence="4" type="ORF">DY240_22995</name>
</gene>
<dbReference type="SUPFAM" id="SSF48726">
    <property type="entry name" value="Immunoglobulin"/>
    <property type="match status" value="2"/>
</dbReference>
<dbReference type="InterPro" id="IPR007110">
    <property type="entry name" value="Ig-like_dom"/>
</dbReference>
<comment type="caution">
    <text evidence="4">The sequence shown here is derived from an EMBL/GenBank/DDBJ whole genome shotgun (WGS) entry which is preliminary data.</text>
</comment>
<organism evidence="4 5">
    <name type="scientific">Jiangella rhizosphaerae</name>
    <dbReference type="NCBI Taxonomy" id="2293569"/>
    <lineage>
        <taxon>Bacteria</taxon>
        <taxon>Bacillati</taxon>
        <taxon>Actinomycetota</taxon>
        <taxon>Actinomycetes</taxon>
        <taxon>Jiangellales</taxon>
        <taxon>Jiangellaceae</taxon>
        <taxon>Jiangella</taxon>
    </lineage>
</organism>
<dbReference type="AlphaFoldDB" id="A0A418KKC4"/>
<feature type="domain" description="Ig-like" evidence="3">
    <location>
        <begin position="289"/>
        <end position="384"/>
    </location>
</feature>
<dbReference type="CDD" id="cd00096">
    <property type="entry name" value="Ig"/>
    <property type="match status" value="1"/>
</dbReference>
<dbReference type="PANTHER" id="PTHR44170:SF6">
    <property type="entry name" value="CONTACTIN"/>
    <property type="match status" value="1"/>
</dbReference>
<dbReference type="GO" id="GO:0098609">
    <property type="term" value="P:cell-cell adhesion"/>
    <property type="evidence" value="ECO:0007669"/>
    <property type="project" value="TreeGrafter"/>
</dbReference>
<dbReference type="EMBL" id="QUAL01000261">
    <property type="protein sequence ID" value="RIQ16263.1"/>
    <property type="molecule type" value="Genomic_DNA"/>
</dbReference>
<dbReference type="Gene3D" id="2.60.40.10">
    <property type="entry name" value="Immunoglobulins"/>
    <property type="match status" value="1"/>
</dbReference>
<dbReference type="GO" id="GO:0016020">
    <property type="term" value="C:membrane"/>
    <property type="evidence" value="ECO:0007669"/>
    <property type="project" value="UniProtKB-SubCell"/>
</dbReference>
<name>A0A418KKC4_9ACTN</name>
<proteinExistence type="predicted"/>
<dbReference type="PROSITE" id="PS50835">
    <property type="entry name" value="IG_LIKE"/>
    <property type="match status" value="1"/>
</dbReference>
<dbReference type="Proteomes" id="UP000284057">
    <property type="component" value="Unassembled WGS sequence"/>
</dbReference>
<accession>A0A418KKC4</accession>
<dbReference type="GO" id="GO:0005975">
    <property type="term" value="P:carbohydrate metabolic process"/>
    <property type="evidence" value="ECO:0007669"/>
    <property type="project" value="UniProtKB-ARBA"/>
</dbReference>
<dbReference type="RefSeq" id="WP_199702135.1">
    <property type="nucleotide sequence ID" value="NZ_QUAL01000261.1"/>
</dbReference>
<dbReference type="SMART" id="SM00409">
    <property type="entry name" value="IG"/>
    <property type="match status" value="2"/>
</dbReference>
<evidence type="ECO:0000313" key="4">
    <source>
        <dbReference type="EMBL" id="RIQ16263.1"/>
    </source>
</evidence>
<dbReference type="PANTHER" id="PTHR44170">
    <property type="entry name" value="PROTEIN SIDEKICK"/>
    <property type="match status" value="1"/>
</dbReference>
<protein>
    <recommendedName>
        <fullName evidence="3">Ig-like domain-containing protein</fullName>
    </recommendedName>
</protein>
<dbReference type="InterPro" id="IPR036179">
    <property type="entry name" value="Ig-like_dom_sf"/>
</dbReference>